<dbReference type="AlphaFoldDB" id="A0A7H1NRD5"/>
<dbReference type="Gene3D" id="3.40.50.300">
    <property type="entry name" value="P-loop containing nucleotide triphosphate hydrolases"/>
    <property type="match status" value="1"/>
</dbReference>
<gene>
    <name evidence="1" type="ORF">JGUZn3_11180</name>
</gene>
<evidence type="ECO:0000313" key="2">
    <source>
        <dbReference type="Proteomes" id="UP000516349"/>
    </source>
</evidence>
<dbReference type="RefSeq" id="WP_203414672.1">
    <property type="nucleotide sequence ID" value="NZ_CP060244.1"/>
</dbReference>
<dbReference type="InterPro" id="IPR027417">
    <property type="entry name" value="P-loop_NTPase"/>
</dbReference>
<proteinExistence type="predicted"/>
<organism evidence="1 2">
    <name type="scientific">Entomobacter blattae</name>
    <dbReference type="NCBI Taxonomy" id="2762277"/>
    <lineage>
        <taxon>Bacteria</taxon>
        <taxon>Pseudomonadati</taxon>
        <taxon>Pseudomonadota</taxon>
        <taxon>Alphaproteobacteria</taxon>
        <taxon>Acetobacterales</taxon>
        <taxon>Acetobacteraceae</taxon>
        <taxon>Entomobacter</taxon>
    </lineage>
</organism>
<protein>
    <recommendedName>
        <fullName evidence="3">ABC transporter domain-containing protein</fullName>
    </recommendedName>
</protein>
<reference evidence="1 2" key="1">
    <citation type="submission" date="2020-08" db="EMBL/GenBank/DDBJ databases">
        <title>Complete genome sequence of Entomobacter blattae G55GP.</title>
        <authorList>
            <person name="Poehlein A."/>
            <person name="Guzman J."/>
            <person name="Daniel R."/>
            <person name="Vilcinskas A."/>
        </authorList>
    </citation>
    <scope>NUCLEOTIDE SEQUENCE [LARGE SCALE GENOMIC DNA]</scope>
    <source>
        <strain evidence="1 2">G55GP</strain>
    </source>
</reference>
<dbReference type="EMBL" id="CP060244">
    <property type="protein sequence ID" value="QNT78345.1"/>
    <property type="molecule type" value="Genomic_DNA"/>
</dbReference>
<evidence type="ECO:0000313" key="1">
    <source>
        <dbReference type="EMBL" id="QNT78345.1"/>
    </source>
</evidence>
<keyword evidence="2" id="KW-1185">Reference proteome</keyword>
<dbReference type="Proteomes" id="UP000516349">
    <property type="component" value="Chromosome"/>
</dbReference>
<dbReference type="KEGG" id="ebla:JGUZn3_11180"/>
<name>A0A7H1NRD5_9PROT</name>
<sequence>MSGIEPLLEMQDVLPYFEQTVLPPAIYNFRVFAGQFILIECRNAFRGNAFADMCLGMVGLKTGSIRFMGLDWAKLQLQQKNALRGRVGRYPHIQGNWMNLLGTHFNIMFQQLHHTKRETEEIVHEATALSRRFGLPGLPVEAPEMLSDVDRARAACVRAFMGSPSLVLLEYCLEDYLPELKDPLFRTINNMQSTGTAVISFTRDRFLWKDYNREISGFYRLRTEGLVVSRGGIQ</sequence>
<evidence type="ECO:0008006" key="3">
    <source>
        <dbReference type="Google" id="ProtNLM"/>
    </source>
</evidence>
<dbReference type="SUPFAM" id="SSF52540">
    <property type="entry name" value="P-loop containing nucleoside triphosphate hydrolases"/>
    <property type="match status" value="1"/>
</dbReference>
<accession>A0A7H1NRD5</accession>